<dbReference type="Gene3D" id="3.40.50.1000">
    <property type="entry name" value="HAD superfamily/HAD-like"/>
    <property type="match status" value="1"/>
</dbReference>
<organism evidence="7 8">
    <name type="scientific">Candidatus Neomicrothrix subdominans</name>
    <dbReference type="NCBI Taxonomy" id="2954438"/>
    <lineage>
        <taxon>Bacteria</taxon>
        <taxon>Bacillati</taxon>
        <taxon>Actinomycetota</taxon>
        <taxon>Acidimicrobiia</taxon>
        <taxon>Acidimicrobiales</taxon>
        <taxon>Microthrixaceae</taxon>
        <taxon>Candidatus Neomicrothrix</taxon>
    </lineage>
</organism>
<evidence type="ECO:0000256" key="2">
    <source>
        <dbReference type="ARBA" id="ARBA00005199"/>
    </source>
</evidence>
<dbReference type="PANTHER" id="PTHR43768">
    <property type="entry name" value="TREHALOSE 6-PHOSPHATE PHOSPHATASE"/>
    <property type="match status" value="1"/>
</dbReference>
<dbReference type="InterPro" id="IPR006379">
    <property type="entry name" value="HAD-SF_hydro_IIB"/>
</dbReference>
<evidence type="ECO:0000256" key="5">
    <source>
        <dbReference type="ARBA" id="ARBA00024179"/>
    </source>
</evidence>
<dbReference type="InterPro" id="IPR023214">
    <property type="entry name" value="HAD_sf"/>
</dbReference>
<evidence type="ECO:0000313" key="7">
    <source>
        <dbReference type="EMBL" id="MBK9297768.1"/>
    </source>
</evidence>
<name>A0A936NCI5_9ACTN</name>
<evidence type="ECO:0000256" key="4">
    <source>
        <dbReference type="ARBA" id="ARBA00022801"/>
    </source>
</evidence>
<dbReference type="GO" id="GO:0005992">
    <property type="term" value="P:trehalose biosynthetic process"/>
    <property type="evidence" value="ECO:0007669"/>
    <property type="project" value="InterPro"/>
</dbReference>
<dbReference type="EMBL" id="JADJZA010000007">
    <property type="protein sequence ID" value="MBK9297768.1"/>
    <property type="molecule type" value="Genomic_DNA"/>
</dbReference>
<keyword evidence="4 6" id="KW-0378">Hydrolase</keyword>
<dbReference type="InterPro" id="IPR036412">
    <property type="entry name" value="HAD-like_sf"/>
</dbReference>
<dbReference type="AlphaFoldDB" id="A0A936NCI5"/>
<dbReference type="NCBIfam" id="TIGR00685">
    <property type="entry name" value="T6PP"/>
    <property type="match status" value="1"/>
</dbReference>
<proteinExistence type="inferred from homology"/>
<comment type="function">
    <text evidence="5 6">Removes the phosphate from trehalose 6-phosphate to produce free trehalose.</text>
</comment>
<keyword evidence="6" id="KW-0460">Magnesium</keyword>
<dbReference type="Gene3D" id="3.30.70.1020">
    <property type="entry name" value="Trehalose-6-phosphate phosphatase related protein, domain 2"/>
    <property type="match status" value="1"/>
</dbReference>
<dbReference type="InterPro" id="IPR003337">
    <property type="entry name" value="Trehalose_PPase"/>
</dbReference>
<protein>
    <recommendedName>
        <fullName evidence="6">Trehalose 6-phosphate phosphatase</fullName>
        <ecNumber evidence="6">3.1.3.12</ecNumber>
    </recommendedName>
</protein>
<sequence>MSAQVGEPTLDAALVAALDRAAASGTLLVACDYDGTLAPIVDDPDRAAPLLGAIDALADLAALPATWVSLVSGRSLDALVALACPPRAIGLIGSHGAERVAPGGAADRVGGHDPAGLPRPPHDEAAQLLKELVAEVGAEVALLPGSRIETKPVGVAFHYRLADPVAGARAADALIERLANRPGVHVRTGKMVAEFAVAGANKGEALQALIDQTEPDVTVFVGDDVTDEDGFAVLGDADIGIKVGSEATAATHRVASPDEVLAVLARLTQHRSLRG</sequence>
<accession>A0A936NCI5</accession>
<gene>
    <name evidence="7" type="primary">otsB</name>
    <name evidence="7" type="ORF">IPN02_13245</name>
</gene>
<dbReference type="GO" id="GO:0004805">
    <property type="term" value="F:trehalose-phosphatase activity"/>
    <property type="evidence" value="ECO:0007669"/>
    <property type="project" value="UniProtKB-EC"/>
</dbReference>
<dbReference type="Proteomes" id="UP000727993">
    <property type="component" value="Unassembled WGS sequence"/>
</dbReference>
<evidence type="ECO:0000313" key="8">
    <source>
        <dbReference type="Proteomes" id="UP000727993"/>
    </source>
</evidence>
<comment type="pathway">
    <text evidence="2 6">Glycan biosynthesis; trehalose biosynthesis.</text>
</comment>
<keyword evidence="6" id="KW-0479">Metal-binding</keyword>
<dbReference type="Pfam" id="PF02358">
    <property type="entry name" value="Trehalose_PPase"/>
    <property type="match status" value="1"/>
</dbReference>
<evidence type="ECO:0000256" key="6">
    <source>
        <dbReference type="RuleBase" id="RU361117"/>
    </source>
</evidence>
<comment type="cofactor">
    <cofactor evidence="6">
        <name>Mg(2+)</name>
        <dbReference type="ChEBI" id="CHEBI:18420"/>
    </cofactor>
</comment>
<comment type="similarity">
    <text evidence="3 6">Belongs to the trehalose phosphatase family.</text>
</comment>
<evidence type="ECO:0000256" key="3">
    <source>
        <dbReference type="ARBA" id="ARBA00008770"/>
    </source>
</evidence>
<dbReference type="GO" id="GO:0046872">
    <property type="term" value="F:metal ion binding"/>
    <property type="evidence" value="ECO:0007669"/>
    <property type="project" value="UniProtKB-KW"/>
</dbReference>
<reference evidence="7 8" key="1">
    <citation type="submission" date="2020-10" db="EMBL/GenBank/DDBJ databases">
        <title>Connecting structure to function with the recovery of over 1000 high-quality activated sludge metagenome-assembled genomes encoding full-length rRNA genes using long-read sequencing.</title>
        <authorList>
            <person name="Singleton C.M."/>
            <person name="Petriglieri F."/>
            <person name="Kristensen J.M."/>
            <person name="Kirkegaard R.H."/>
            <person name="Michaelsen T.Y."/>
            <person name="Andersen M.H."/>
            <person name="Karst S.M."/>
            <person name="Dueholm M.S."/>
            <person name="Nielsen P.H."/>
            <person name="Albertsen M."/>
        </authorList>
    </citation>
    <scope>NUCLEOTIDE SEQUENCE [LARGE SCALE GENOMIC DNA]</scope>
    <source>
        <strain evidence="7">Lyne_18-Q3-R50-59_MAXAC.006</strain>
    </source>
</reference>
<dbReference type="InterPro" id="IPR044651">
    <property type="entry name" value="OTSB-like"/>
</dbReference>
<dbReference type="EC" id="3.1.3.12" evidence="6"/>
<comment type="caution">
    <text evidence="7">The sequence shown here is derived from an EMBL/GenBank/DDBJ whole genome shotgun (WGS) entry which is preliminary data.</text>
</comment>
<comment type="catalytic activity">
    <reaction evidence="1 6">
        <text>alpha,alpha-trehalose 6-phosphate + H2O = alpha,alpha-trehalose + phosphate</text>
        <dbReference type="Rhea" id="RHEA:23420"/>
        <dbReference type="ChEBI" id="CHEBI:15377"/>
        <dbReference type="ChEBI" id="CHEBI:16551"/>
        <dbReference type="ChEBI" id="CHEBI:43474"/>
        <dbReference type="ChEBI" id="CHEBI:58429"/>
        <dbReference type="EC" id="3.1.3.12"/>
    </reaction>
</comment>
<dbReference type="NCBIfam" id="TIGR01484">
    <property type="entry name" value="HAD-SF-IIB"/>
    <property type="match status" value="1"/>
</dbReference>
<dbReference type="SUPFAM" id="SSF56784">
    <property type="entry name" value="HAD-like"/>
    <property type="match status" value="1"/>
</dbReference>
<evidence type="ECO:0000256" key="1">
    <source>
        <dbReference type="ARBA" id="ARBA00000500"/>
    </source>
</evidence>
<dbReference type="PANTHER" id="PTHR43768:SF3">
    <property type="entry name" value="TREHALOSE 6-PHOSPHATE PHOSPHATASE"/>
    <property type="match status" value="1"/>
</dbReference>